<dbReference type="Pfam" id="PF03734">
    <property type="entry name" value="YkuD"/>
    <property type="match status" value="1"/>
</dbReference>
<dbReference type="GO" id="GO:0016740">
    <property type="term" value="F:transferase activity"/>
    <property type="evidence" value="ECO:0007669"/>
    <property type="project" value="UniProtKB-KW"/>
</dbReference>
<keyword evidence="7" id="KW-0812">Transmembrane</keyword>
<dbReference type="GO" id="GO:0005576">
    <property type="term" value="C:extracellular region"/>
    <property type="evidence" value="ECO:0007669"/>
    <property type="project" value="TreeGrafter"/>
</dbReference>
<evidence type="ECO:0000256" key="6">
    <source>
        <dbReference type="PROSITE-ProRule" id="PRU01373"/>
    </source>
</evidence>
<evidence type="ECO:0000313" key="9">
    <source>
        <dbReference type="EMBL" id="MBU3828799.1"/>
    </source>
</evidence>
<keyword evidence="4 6" id="KW-0573">Peptidoglycan synthesis</keyword>
<evidence type="ECO:0000256" key="5">
    <source>
        <dbReference type="ARBA" id="ARBA00023316"/>
    </source>
</evidence>
<gene>
    <name evidence="9" type="ORF">H9806_06715</name>
</gene>
<organism evidence="9 10">
    <name type="scientific">Candidatus Lactobacillus pullistercoris</name>
    <dbReference type="NCBI Taxonomy" id="2838636"/>
    <lineage>
        <taxon>Bacteria</taxon>
        <taxon>Bacillati</taxon>
        <taxon>Bacillota</taxon>
        <taxon>Bacilli</taxon>
        <taxon>Lactobacillales</taxon>
        <taxon>Lactobacillaceae</taxon>
        <taxon>Lactobacillus</taxon>
    </lineage>
</organism>
<keyword evidence="3 6" id="KW-0133">Cell shape</keyword>
<evidence type="ECO:0000256" key="1">
    <source>
        <dbReference type="ARBA" id="ARBA00004752"/>
    </source>
</evidence>
<feature type="active site" description="Proton donor/acceptor" evidence="6">
    <location>
        <position position="357"/>
    </location>
</feature>
<evidence type="ECO:0000256" key="4">
    <source>
        <dbReference type="ARBA" id="ARBA00022984"/>
    </source>
</evidence>
<dbReference type="InterPro" id="IPR050979">
    <property type="entry name" value="LD-transpeptidase"/>
</dbReference>
<evidence type="ECO:0000256" key="2">
    <source>
        <dbReference type="ARBA" id="ARBA00022679"/>
    </source>
</evidence>
<evidence type="ECO:0000259" key="8">
    <source>
        <dbReference type="PROSITE" id="PS52029"/>
    </source>
</evidence>
<feature type="domain" description="L,D-TPase catalytic" evidence="8">
    <location>
        <begin position="274"/>
        <end position="402"/>
    </location>
</feature>
<dbReference type="Gene3D" id="2.40.440.10">
    <property type="entry name" value="L,D-transpeptidase catalytic domain-like"/>
    <property type="match status" value="1"/>
</dbReference>
<name>A0A9E2NVV2_9LACO</name>
<protein>
    <submittedName>
        <fullName evidence="9">L,D-transpeptidase/peptidoglycan binding protein</fullName>
    </submittedName>
</protein>
<dbReference type="InterPro" id="IPR038063">
    <property type="entry name" value="Transpep_catalytic_dom"/>
</dbReference>
<reference evidence="9" key="1">
    <citation type="journal article" date="2021" name="PeerJ">
        <title>Extensive microbial diversity within the chicken gut microbiome revealed by metagenomics and culture.</title>
        <authorList>
            <person name="Gilroy R."/>
            <person name="Ravi A."/>
            <person name="Getino M."/>
            <person name="Pursley I."/>
            <person name="Horton D.L."/>
            <person name="Alikhan N.F."/>
            <person name="Baker D."/>
            <person name="Gharbi K."/>
            <person name="Hall N."/>
            <person name="Watson M."/>
            <person name="Adriaenssens E.M."/>
            <person name="Foster-Nyarko E."/>
            <person name="Jarju S."/>
            <person name="Secka A."/>
            <person name="Antonio M."/>
            <person name="Oren A."/>
            <person name="Chaudhuri R.R."/>
            <person name="La Ragione R."/>
            <person name="Hildebrand F."/>
            <person name="Pallen M.J."/>
        </authorList>
    </citation>
    <scope>NUCLEOTIDE SEQUENCE</scope>
    <source>
        <strain evidence="9">F6-686</strain>
    </source>
</reference>
<keyword evidence="2" id="KW-0808">Transferase</keyword>
<evidence type="ECO:0000256" key="3">
    <source>
        <dbReference type="ARBA" id="ARBA00022960"/>
    </source>
</evidence>
<dbReference type="PANTHER" id="PTHR30582">
    <property type="entry name" value="L,D-TRANSPEPTIDASE"/>
    <property type="match status" value="1"/>
</dbReference>
<dbReference type="SUPFAM" id="SSF143985">
    <property type="entry name" value="L,D-transpeptidase pre-catalytic domain-like"/>
    <property type="match status" value="1"/>
</dbReference>
<dbReference type="Gene3D" id="3.10.20.800">
    <property type="match status" value="1"/>
</dbReference>
<evidence type="ECO:0000313" key="10">
    <source>
        <dbReference type="Proteomes" id="UP000823844"/>
    </source>
</evidence>
<keyword evidence="7" id="KW-1133">Transmembrane helix</keyword>
<comment type="caution">
    <text evidence="9">The sequence shown here is derived from an EMBL/GenBank/DDBJ whole genome shotgun (WGS) entry which is preliminary data.</text>
</comment>
<dbReference type="GO" id="GO:0071972">
    <property type="term" value="F:peptidoglycan L,D-transpeptidase activity"/>
    <property type="evidence" value="ECO:0007669"/>
    <property type="project" value="TreeGrafter"/>
</dbReference>
<dbReference type="SUPFAM" id="SSF141523">
    <property type="entry name" value="L,D-transpeptidase catalytic domain-like"/>
    <property type="match status" value="1"/>
</dbReference>
<dbReference type="CDD" id="cd16913">
    <property type="entry name" value="YkuD_like"/>
    <property type="match status" value="1"/>
</dbReference>
<dbReference type="PROSITE" id="PS52029">
    <property type="entry name" value="LD_TPASE"/>
    <property type="match status" value="1"/>
</dbReference>
<keyword evidence="5 6" id="KW-0961">Cell wall biogenesis/degradation</keyword>
<dbReference type="EMBL" id="JAHLFT010000086">
    <property type="protein sequence ID" value="MBU3828799.1"/>
    <property type="molecule type" value="Genomic_DNA"/>
</dbReference>
<keyword evidence="7" id="KW-0472">Membrane</keyword>
<feature type="transmembrane region" description="Helical" evidence="7">
    <location>
        <begin position="16"/>
        <end position="35"/>
    </location>
</feature>
<dbReference type="GO" id="GO:0071555">
    <property type="term" value="P:cell wall organization"/>
    <property type="evidence" value="ECO:0007669"/>
    <property type="project" value="UniProtKB-UniRule"/>
</dbReference>
<dbReference type="AlphaFoldDB" id="A0A9E2NVV2"/>
<dbReference type="GO" id="GO:0018104">
    <property type="term" value="P:peptidoglycan-protein cross-linking"/>
    <property type="evidence" value="ECO:0007669"/>
    <property type="project" value="TreeGrafter"/>
</dbReference>
<proteinExistence type="predicted"/>
<comment type="pathway">
    <text evidence="1 6">Cell wall biogenesis; peptidoglycan biosynthesis.</text>
</comment>
<dbReference type="PANTHER" id="PTHR30582:SF33">
    <property type="entry name" value="EXPORTED PROTEIN"/>
    <property type="match status" value="1"/>
</dbReference>
<sequence length="403" mass="45428">MQSRKDLRKRNNRNNLFLIIGGLIIVLAIICGVIVHNNHVASQAKARKFAVTHFNPNVTIYGVKVGNLTVNKATDKINQKADNTVHLKNKKIILSRDSSIKTITKEQVQSYFDKQHTAMPNKNNYNYTSKEFSTAKEKLTNIKNASVNYNIAGHKYVLKASDLIDEAVYTKGKYKFTDVNKLDQKLNQINDEVATLKKSYKFSVPSGNKINGKTITVKNKSYGWAIYNKKAKKAIEKAFMDDQKNVDGSNYLYGLGYSTYAHGYGKGNKGIGQNYIVVSIKKQEIWVIRKGKLAVHLTDVVTGTYTGGKGNRTPTGVWYIQYKESPSVLRGFNDDGSKYASKVQYWMPFTLTGCGFHDASWRSDWSKTAYLKGGSHGCVNIRPSEIHNVWHNVIKDEPVIVYN</sequence>
<evidence type="ECO:0000256" key="7">
    <source>
        <dbReference type="SAM" id="Phobius"/>
    </source>
</evidence>
<feature type="active site" description="Nucleophile" evidence="6">
    <location>
        <position position="378"/>
    </location>
</feature>
<dbReference type="InterPro" id="IPR005490">
    <property type="entry name" value="LD_TPept_cat_dom"/>
</dbReference>
<dbReference type="GO" id="GO:0008360">
    <property type="term" value="P:regulation of cell shape"/>
    <property type="evidence" value="ECO:0007669"/>
    <property type="project" value="UniProtKB-UniRule"/>
</dbReference>
<dbReference type="Proteomes" id="UP000823844">
    <property type="component" value="Unassembled WGS sequence"/>
</dbReference>
<dbReference type="InterPro" id="IPR038054">
    <property type="entry name" value="LD_TPept-like_central_sf"/>
</dbReference>
<reference evidence="9" key="2">
    <citation type="submission" date="2021-04" db="EMBL/GenBank/DDBJ databases">
        <authorList>
            <person name="Gilroy R."/>
        </authorList>
    </citation>
    <scope>NUCLEOTIDE SEQUENCE</scope>
    <source>
        <strain evidence="9">F6-686</strain>
    </source>
</reference>
<accession>A0A9E2NVV2</accession>